<dbReference type="InterPro" id="IPR015342">
    <property type="entry name" value="PEX1-N_C-lobe"/>
</dbReference>
<feature type="domain" description="AAA+ ATPase" evidence="18">
    <location>
        <begin position="1021"/>
        <end position="1157"/>
    </location>
</feature>
<dbReference type="GO" id="GO:0005778">
    <property type="term" value="C:peroxisomal membrane"/>
    <property type="evidence" value="ECO:0007669"/>
    <property type="project" value="UniProtKB-SubCell"/>
</dbReference>
<sequence>MEFQVKHVGGIENCFVSLPFNLIQALESTRRPAPLPPLLTLELRSPSANRHWTVAWSGAASSSPSIEVAQQFAECISLPDHISVQVRAVSNVVNATLVTIEPHSEDDWEVLELNAEQAEASILKQVRIVNEGMRFPLWLHGGAVITFLVVSTSPKRAVVQLVPGAEVAVAPKRRKKVVNKQDATVQSSNKESTMAKAQLRLQDLDRRLFHNCDVKGIELSIALTCVAYLHPETARKFSLDSLQLVTLVPRLSSKDGVKTPDRNALRVNSASPKEAKNETLTDKKEFRQAVARLLFSDLVAKGHVMIARSLRLYLRAGLHSFLTLEMLLFSGIYLKGCITDLKDIASLSLSLSPCYFKMLGQDKPVEKPGPELIDIDKLRKPRKTSLDTYMDAVDWSIHDKIIAALSQDFPSKQEEKTGYLSDNKKGLRRLLEAWYQAQLDAIASTSGVEVNSLILGKETLLHFEVKGYDFGIDRKTREQASSYSNGSLKNRNKTGEMQLEFLYVLSIPEESVHGIELNAYSLAFDERKKDNLGLELFERLKLGAPMSFHSLKESNSFTGFSSNASSLSWMGTTASDVINSRYFLSMLLFAVLEVPTEAFIMWDFVVYEHIVDLHSFAISQIFAVLNFPTTDMHFMPHQGMMVLLYPPYSMWFNTCNLPLPGHVLIYGPHGSGKTTLARAVAKSLEEREDLFAHIVFVSCSGLALDKASAIRQTLSASISEALDHAPSLVIFDDLDTIVSSSSDSEGSQPSTSVVALTKFLSDFIDEYGEKRKCTCGIGPIAFIASVQTLENIPQSLSSSGRFDFHVQLPAPAASEREAILKHEIRRRSLQCSDDILLDVASKCDGYDAYDLGLHGATSTTNSMYQEILVDRTVHAAIGRFLPSHSTLEEHDIPTLIKDDFSRAMHEFLPVSMRDITKSAPEGGRSGWDDVGGLSDIRNAIREVVLTVNLLVTEDQHFNYLLSFILTSCCRLFEYCEMSITLVIDETVHCSVVSNTHFIPHHKMIELPSKFPNIFGQAPLRLRSNVLLYGPPGCGKTHIVGAAAAACSLRFISVKGPELLNKYIGASEQAVRDIFSKAAAAAPCILFFDEFDSIAPKRGHDNTGVTDRVVNQFLTELDGIEVLTGVFVFAATSRPDLLDAALLRPGRLDRLLFCDFPSRQERLEILAVLSRKLPLANDVDIETIAGMTEGFSGADLQALLSDAQLAAVHEHLSCADMGNPGKMPVITDDLLRTTTSEARPSISEAEKQRLFGIYSQFLDSKRSVASQWIHLRIHSRPLLCTAVDITRDKGRYSFLARRRLACSIRKARKVSTWDRDGMKKL</sequence>
<keyword evidence="5" id="KW-0962">Peroxisome biogenesis</keyword>
<dbReference type="InterPro" id="IPR050168">
    <property type="entry name" value="AAA_ATPase_domain"/>
</dbReference>
<organism evidence="19 20">
    <name type="scientific">Salix brachista</name>
    <dbReference type="NCBI Taxonomy" id="2182728"/>
    <lineage>
        <taxon>Eukaryota</taxon>
        <taxon>Viridiplantae</taxon>
        <taxon>Streptophyta</taxon>
        <taxon>Embryophyta</taxon>
        <taxon>Tracheophyta</taxon>
        <taxon>Spermatophyta</taxon>
        <taxon>Magnoliopsida</taxon>
        <taxon>eudicotyledons</taxon>
        <taxon>Gunneridae</taxon>
        <taxon>Pentapetalae</taxon>
        <taxon>rosids</taxon>
        <taxon>fabids</taxon>
        <taxon>Malpighiales</taxon>
        <taxon>Salicaceae</taxon>
        <taxon>Saliceae</taxon>
        <taxon>Salix</taxon>
    </lineage>
</organism>
<dbReference type="Gene3D" id="1.10.8.60">
    <property type="match status" value="1"/>
</dbReference>
<evidence type="ECO:0000259" key="18">
    <source>
        <dbReference type="SMART" id="SM00382"/>
    </source>
</evidence>
<comment type="similarity">
    <text evidence="2">Belongs to the AAA ATPase family.</text>
</comment>
<evidence type="ECO:0000313" key="20">
    <source>
        <dbReference type="Proteomes" id="UP000326939"/>
    </source>
</evidence>
<comment type="subcellular location">
    <subcellularLocation>
        <location evidence="1">Cytoplasm</location>
        <location evidence="1">Cytosol</location>
    </subcellularLocation>
    <subcellularLocation>
        <location evidence="15">Peroxisome membrane</location>
    </subcellularLocation>
</comment>
<evidence type="ECO:0000256" key="8">
    <source>
        <dbReference type="ARBA" id="ARBA00022801"/>
    </source>
</evidence>
<dbReference type="Pfam" id="PF00004">
    <property type="entry name" value="AAA"/>
    <property type="match status" value="2"/>
</dbReference>
<evidence type="ECO:0000256" key="4">
    <source>
        <dbReference type="ARBA" id="ARBA00022490"/>
    </source>
</evidence>
<evidence type="ECO:0000256" key="6">
    <source>
        <dbReference type="ARBA" id="ARBA00022737"/>
    </source>
</evidence>
<dbReference type="GO" id="GO:0005829">
    <property type="term" value="C:cytosol"/>
    <property type="evidence" value="ECO:0007669"/>
    <property type="project" value="UniProtKB-SubCell"/>
</dbReference>
<dbReference type="SMART" id="SM00382">
    <property type="entry name" value="AAA"/>
    <property type="match status" value="2"/>
</dbReference>
<evidence type="ECO:0000256" key="9">
    <source>
        <dbReference type="ARBA" id="ARBA00022840"/>
    </source>
</evidence>
<comment type="subunit">
    <text evidence="17">Interacts with PEX6; forming the PEX1-PEX6 AAA ATPase complex, which is composed of a heterohexamer formed by a trimer of PEX1-PEX6 dimers.</text>
</comment>
<dbReference type="Pfam" id="PF17862">
    <property type="entry name" value="AAA_lid_3"/>
    <property type="match status" value="1"/>
</dbReference>
<dbReference type="InterPro" id="IPR041569">
    <property type="entry name" value="AAA_lid_3"/>
</dbReference>
<dbReference type="SUPFAM" id="SSF52540">
    <property type="entry name" value="P-loop containing nucleoside triphosphate hydrolases"/>
    <property type="match status" value="2"/>
</dbReference>
<keyword evidence="3" id="KW-0813">Transport</keyword>
<dbReference type="InterPro" id="IPR027417">
    <property type="entry name" value="P-loop_NTPase"/>
</dbReference>
<dbReference type="PANTHER" id="PTHR23077:SF12">
    <property type="entry name" value="PEROXISOMAL ATPASE PEX1"/>
    <property type="match status" value="1"/>
</dbReference>
<gene>
    <name evidence="19" type="ORF">DKX38_001339</name>
</gene>
<evidence type="ECO:0000256" key="17">
    <source>
        <dbReference type="ARBA" id="ARBA00064205"/>
    </source>
</evidence>
<keyword evidence="6" id="KW-0677">Repeat</keyword>
<evidence type="ECO:0000256" key="12">
    <source>
        <dbReference type="ARBA" id="ARBA00023140"/>
    </source>
</evidence>
<proteinExistence type="inferred from homology"/>
<keyword evidence="20" id="KW-1185">Reference proteome</keyword>
<evidence type="ECO:0000256" key="3">
    <source>
        <dbReference type="ARBA" id="ARBA00022448"/>
    </source>
</evidence>
<protein>
    <recommendedName>
        <fullName evidence="14">Peroxisomal ATPase PEX1</fullName>
    </recommendedName>
    <alternativeName>
        <fullName evidence="13">Peroxin-1</fullName>
    </alternativeName>
</protein>
<dbReference type="PANTHER" id="PTHR23077">
    <property type="entry name" value="AAA-FAMILY ATPASE"/>
    <property type="match status" value="1"/>
</dbReference>
<evidence type="ECO:0000256" key="16">
    <source>
        <dbReference type="ARBA" id="ARBA00048778"/>
    </source>
</evidence>
<keyword evidence="11" id="KW-0472">Membrane</keyword>
<accession>A0A5N5P330</accession>
<keyword evidence="10" id="KW-0653">Protein transport</keyword>
<evidence type="ECO:0000256" key="15">
    <source>
        <dbReference type="ARBA" id="ARBA00046271"/>
    </source>
</evidence>
<comment type="caution">
    <text evidence="19">The sequence shown here is derived from an EMBL/GenBank/DDBJ whole genome shotgun (WGS) entry which is preliminary data.</text>
</comment>
<dbReference type="CDD" id="cd00009">
    <property type="entry name" value="AAA"/>
    <property type="match status" value="1"/>
</dbReference>
<dbReference type="SUPFAM" id="SSF54585">
    <property type="entry name" value="Cdc48 domain 2-like"/>
    <property type="match status" value="1"/>
</dbReference>
<dbReference type="FunFam" id="3.10.330.10:FF:000006">
    <property type="entry name" value="Peroxisome biogenesis factor 1"/>
    <property type="match status" value="1"/>
</dbReference>
<evidence type="ECO:0000256" key="14">
    <source>
        <dbReference type="ARBA" id="ARBA00034532"/>
    </source>
</evidence>
<evidence type="ECO:0000256" key="1">
    <source>
        <dbReference type="ARBA" id="ARBA00004514"/>
    </source>
</evidence>
<dbReference type="InterPro" id="IPR029067">
    <property type="entry name" value="CDC48_domain_2-like_sf"/>
</dbReference>
<keyword evidence="7" id="KW-0547">Nucleotide-binding</keyword>
<keyword evidence="9" id="KW-0067">ATP-binding</keyword>
<evidence type="ECO:0000256" key="5">
    <source>
        <dbReference type="ARBA" id="ARBA00022593"/>
    </source>
</evidence>
<dbReference type="CDD" id="cd19526">
    <property type="entry name" value="RecA-like_PEX1_r2"/>
    <property type="match status" value="1"/>
</dbReference>
<dbReference type="InterPro" id="IPR003959">
    <property type="entry name" value="ATPase_AAA_core"/>
</dbReference>
<name>A0A5N5P330_9ROSI</name>
<dbReference type="InterPro" id="IPR003960">
    <property type="entry name" value="ATPase_AAA_CS"/>
</dbReference>
<dbReference type="GO" id="GO:0005524">
    <property type="term" value="F:ATP binding"/>
    <property type="evidence" value="ECO:0007669"/>
    <property type="project" value="UniProtKB-KW"/>
</dbReference>
<dbReference type="FunFam" id="3.40.50.300:FF:000149">
    <property type="entry name" value="Nuclear valosin-containing protein-like"/>
    <property type="match status" value="1"/>
</dbReference>
<reference evidence="20" key="1">
    <citation type="journal article" date="2019" name="Gigascience">
        <title>De novo genome assembly of the endangered Acer yangbiense, a plant species with extremely small populations endemic to Yunnan Province, China.</title>
        <authorList>
            <person name="Yang J."/>
            <person name="Wariss H.M."/>
            <person name="Tao L."/>
            <person name="Zhang R."/>
            <person name="Yun Q."/>
            <person name="Hollingsworth P."/>
            <person name="Dao Z."/>
            <person name="Luo G."/>
            <person name="Guo H."/>
            <person name="Ma Y."/>
            <person name="Sun W."/>
        </authorList>
    </citation>
    <scope>NUCLEOTIDE SEQUENCE [LARGE SCALE GENOMIC DNA]</scope>
    <source>
        <strain evidence="20">cv. br00</strain>
    </source>
</reference>
<comment type="catalytic activity">
    <reaction evidence="16">
        <text>ATP + H2O = ADP + phosphate + H(+)</text>
        <dbReference type="Rhea" id="RHEA:13065"/>
        <dbReference type="ChEBI" id="CHEBI:15377"/>
        <dbReference type="ChEBI" id="CHEBI:15378"/>
        <dbReference type="ChEBI" id="CHEBI:30616"/>
        <dbReference type="ChEBI" id="CHEBI:43474"/>
        <dbReference type="ChEBI" id="CHEBI:456216"/>
    </reaction>
    <physiologicalReaction direction="left-to-right" evidence="16">
        <dbReference type="Rhea" id="RHEA:13066"/>
    </physiologicalReaction>
</comment>
<evidence type="ECO:0000256" key="10">
    <source>
        <dbReference type="ARBA" id="ARBA00022927"/>
    </source>
</evidence>
<dbReference type="GO" id="GO:0016558">
    <property type="term" value="P:protein import into peroxisome matrix"/>
    <property type="evidence" value="ECO:0007669"/>
    <property type="project" value="TreeGrafter"/>
</dbReference>
<dbReference type="PROSITE" id="PS00674">
    <property type="entry name" value="AAA"/>
    <property type="match status" value="1"/>
</dbReference>
<dbReference type="EMBL" id="VDCV01000001">
    <property type="protein sequence ID" value="KAB5574145.1"/>
    <property type="molecule type" value="Genomic_DNA"/>
</dbReference>
<feature type="domain" description="AAA+ ATPase" evidence="18">
    <location>
        <begin position="659"/>
        <end position="812"/>
    </location>
</feature>
<keyword evidence="4" id="KW-0963">Cytoplasm</keyword>
<evidence type="ECO:0000256" key="2">
    <source>
        <dbReference type="ARBA" id="ARBA00006914"/>
    </source>
</evidence>
<dbReference type="Gene3D" id="3.40.50.300">
    <property type="entry name" value="P-loop containing nucleotide triphosphate hydrolases"/>
    <property type="match status" value="2"/>
</dbReference>
<dbReference type="InterPro" id="IPR003593">
    <property type="entry name" value="AAA+_ATPase"/>
</dbReference>
<dbReference type="FunFam" id="1.10.8.60:FF:000105">
    <property type="entry name" value="PeRoXisome assembly factor"/>
    <property type="match status" value="1"/>
</dbReference>
<evidence type="ECO:0000256" key="11">
    <source>
        <dbReference type="ARBA" id="ARBA00023136"/>
    </source>
</evidence>
<dbReference type="Pfam" id="PF09262">
    <property type="entry name" value="PEX-1N"/>
    <property type="match status" value="1"/>
</dbReference>
<evidence type="ECO:0000256" key="13">
    <source>
        <dbReference type="ARBA" id="ARBA00032509"/>
    </source>
</evidence>
<dbReference type="InterPro" id="IPR009010">
    <property type="entry name" value="Asp_de-COase-like_dom_sf"/>
</dbReference>
<evidence type="ECO:0000313" key="19">
    <source>
        <dbReference type="EMBL" id="KAB5574145.1"/>
    </source>
</evidence>
<dbReference type="GO" id="GO:0016887">
    <property type="term" value="F:ATP hydrolysis activity"/>
    <property type="evidence" value="ECO:0007669"/>
    <property type="project" value="InterPro"/>
</dbReference>
<evidence type="ECO:0000256" key="7">
    <source>
        <dbReference type="ARBA" id="ARBA00022741"/>
    </source>
</evidence>
<keyword evidence="12" id="KW-0576">Peroxisome</keyword>
<dbReference type="SUPFAM" id="SSF50692">
    <property type="entry name" value="ADC-like"/>
    <property type="match status" value="1"/>
</dbReference>
<dbReference type="Proteomes" id="UP000326939">
    <property type="component" value="Chromosome 1"/>
</dbReference>
<dbReference type="Gene3D" id="3.10.330.10">
    <property type="match status" value="1"/>
</dbReference>
<keyword evidence="8" id="KW-0378">Hydrolase</keyword>